<name>U1QC93_9ACTO</name>
<evidence type="ECO:0000313" key="1">
    <source>
        <dbReference type="EMBL" id="ERH25380.1"/>
    </source>
</evidence>
<proteinExistence type="predicted"/>
<accession>U1QC93</accession>
<dbReference type="Proteomes" id="UP000016536">
    <property type="component" value="Unassembled WGS sequence"/>
</dbReference>
<dbReference type="AlphaFoldDB" id="U1QC93"/>
<dbReference type="HOGENOM" id="CLU_3163686_0_0_11"/>
<evidence type="ECO:0000313" key="2">
    <source>
        <dbReference type="Proteomes" id="UP000016536"/>
    </source>
</evidence>
<reference evidence="1 2" key="1">
    <citation type="submission" date="2013-08" db="EMBL/GenBank/DDBJ databases">
        <authorList>
            <person name="Weinstock G."/>
            <person name="Sodergren E."/>
            <person name="Wylie T."/>
            <person name="Fulton L."/>
            <person name="Fulton R."/>
            <person name="Fronick C."/>
            <person name="O'Laughlin M."/>
            <person name="Godfrey J."/>
            <person name="Miner T."/>
            <person name="Herter B."/>
            <person name="Appelbaum E."/>
            <person name="Cordes M."/>
            <person name="Lek S."/>
            <person name="Wollam A."/>
            <person name="Pepin K.H."/>
            <person name="Palsikar V.B."/>
            <person name="Mitreva M."/>
            <person name="Wilson R.K."/>
        </authorList>
    </citation>
    <scope>NUCLEOTIDE SEQUENCE [LARGE SCALE GENOMIC DNA]</scope>
    <source>
        <strain evidence="1 2">F0542</strain>
    </source>
</reference>
<sequence length="47" mass="5392">MNYESDGVFVSELNEDFEKSLIGRYCFATFVSRIKQKCGEFDGVNDC</sequence>
<organism evidence="1 2">
    <name type="scientific">Actinomyces johnsonii F0542</name>
    <dbReference type="NCBI Taxonomy" id="1321818"/>
    <lineage>
        <taxon>Bacteria</taxon>
        <taxon>Bacillati</taxon>
        <taxon>Actinomycetota</taxon>
        <taxon>Actinomycetes</taxon>
        <taxon>Actinomycetales</taxon>
        <taxon>Actinomycetaceae</taxon>
        <taxon>Actinomyces</taxon>
    </lineage>
</organism>
<dbReference type="EMBL" id="AWSE01000023">
    <property type="protein sequence ID" value="ERH25380.1"/>
    <property type="molecule type" value="Genomic_DNA"/>
</dbReference>
<protein>
    <submittedName>
        <fullName evidence="1">Uncharacterized protein</fullName>
    </submittedName>
</protein>
<gene>
    <name evidence="1" type="ORF">HMPREF1979_00540</name>
</gene>
<comment type="caution">
    <text evidence="1">The sequence shown here is derived from an EMBL/GenBank/DDBJ whole genome shotgun (WGS) entry which is preliminary data.</text>
</comment>
<keyword evidence="2" id="KW-1185">Reference proteome</keyword>